<dbReference type="PROSITE" id="PS00913">
    <property type="entry name" value="ADH_IRON_1"/>
    <property type="match status" value="1"/>
</dbReference>
<dbReference type="FunFam" id="3.40.50.1970:FF:000003">
    <property type="entry name" value="Alcohol dehydrogenase, iron-containing"/>
    <property type="match status" value="1"/>
</dbReference>
<dbReference type="GO" id="GO:0004022">
    <property type="term" value="F:alcohol dehydrogenase (NAD+) activity"/>
    <property type="evidence" value="ECO:0007669"/>
    <property type="project" value="TreeGrafter"/>
</dbReference>
<dbReference type="InterPro" id="IPR001670">
    <property type="entry name" value="ADH_Fe/GldA"/>
</dbReference>
<dbReference type="PANTHER" id="PTHR11496">
    <property type="entry name" value="ALCOHOL DEHYDROGENASE"/>
    <property type="match status" value="1"/>
</dbReference>
<dbReference type="OrthoDB" id="9815791at2"/>
<dbReference type="Pfam" id="PF00465">
    <property type="entry name" value="Fe-ADH"/>
    <property type="match status" value="1"/>
</dbReference>
<dbReference type="InterPro" id="IPR018211">
    <property type="entry name" value="ADH_Fe_CS"/>
</dbReference>
<keyword evidence="8" id="KW-1185">Reference proteome</keyword>
<dbReference type="AlphaFoldDB" id="A0A4Q1C5C7"/>
<evidence type="ECO:0000259" key="5">
    <source>
        <dbReference type="Pfam" id="PF00465"/>
    </source>
</evidence>
<dbReference type="PANTHER" id="PTHR11496:SF102">
    <property type="entry name" value="ALCOHOL DEHYDROGENASE 4"/>
    <property type="match status" value="1"/>
</dbReference>
<evidence type="ECO:0000313" key="7">
    <source>
        <dbReference type="EMBL" id="RXK53637.1"/>
    </source>
</evidence>
<dbReference type="Proteomes" id="UP000290218">
    <property type="component" value="Unassembled WGS sequence"/>
</dbReference>
<evidence type="ECO:0000256" key="4">
    <source>
        <dbReference type="ARBA" id="ARBA00023027"/>
    </source>
</evidence>
<accession>A0A4Q1C5C7</accession>
<dbReference type="SUPFAM" id="SSF56796">
    <property type="entry name" value="Dehydroquinate synthase-like"/>
    <property type="match status" value="1"/>
</dbReference>
<comment type="caution">
    <text evidence="7">The sequence shown here is derived from an EMBL/GenBank/DDBJ whole genome shotgun (WGS) entry which is preliminary data.</text>
</comment>
<dbReference type="EMBL" id="SDHX01000002">
    <property type="protein sequence ID" value="RXK53637.1"/>
    <property type="molecule type" value="Genomic_DNA"/>
</dbReference>
<dbReference type="RefSeq" id="WP_129049521.1">
    <property type="nucleotide sequence ID" value="NZ_SDHX01000002.1"/>
</dbReference>
<dbReference type="GO" id="GO:0046872">
    <property type="term" value="F:metal ion binding"/>
    <property type="evidence" value="ECO:0007669"/>
    <property type="project" value="InterPro"/>
</dbReference>
<feature type="domain" description="Fe-containing alcohol dehydrogenase-like C-terminal" evidence="6">
    <location>
        <begin position="189"/>
        <end position="377"/>
    </location>
</feature>
<evidence type="ECO:0000313" key="8">
    <source>
        <dbReference type="Proteomes" id="UP000290218"/>
    </source>
</evidence>
<feature type="domain" description="Alcohol dehydrogenase iron-type/glycerol dehydrogenase GldA" evidence="5">
    <location>
        <begin position="12"/>
        <end position="178"/>
    </location>
</feature>
<dbReference type="CDD" id="cd08551">
    <property type="entry name" value="Fe-ADH"/>
    <property type="match status" value="1"/>
</dbReference>
<dbReference type="InterPro" id="IPR056798">
    <property type="entry name" value="ADH_Fe_C"/>
</dbReference>
<name>A0A4Q1C5C7_9BACT</name>
<dbReference type="Pfam" id="PF25137">
    <property type="entry name" value="ADH_Fe_C"/>
    <property type="match status" value="1"/>
</dbReference>
<evidence type="ECO:0000259" key="6">
    <source>
        <dbReference type="Pfam" id="PF25137"/>
    </source>
</evidence>
<comment type="cofactor">
    <cofactor evidence="1">
        <name>Fe cation</name>
        <dbReference type="ChEBI" id="CHEBI:24875"/>
    </cofactor>
</comment>
<proteinExistence type="inferred from homology"/>
<dbReference type="Gene3D" id="3.40.50.1970">
    <property type="match status" value="1"/>
</dbReference>
<organism evidence="7 8">
    <name type="scientific">Oleiharenicola lentus</name>
    <dbReference type="NCBI Taxonomy" id="2508720"/>
    <lineage>
        <taxon>Bacteria</taxon>
        <taxon>Pseudomonadati</taxon>
        <taxon>Verrucomicrobiota</taxon>
        <taxon>Opitutia</taxon>
        <taxon>Opitutales</taxon>
        <taxon>Opitutaceae</taxon>
        <taxon>Oleiharenicola</taxon>
    </lineage>
</organism>
<keyword evidence="4" id="KW-0520">NAD</keyword>
<protein>
    <submittedName>
        <fullName evidence="7">Iron-containing alcohol dehydrogenase</fullName>
    </submittedName>
</protein>
<dbReference type="InterPro" id="IPR039697">
    <property type="entry name" value="Alcohol_dehydrogenase_Fe"/>
</dbReference>
<evidence type="ECO:0000256" key="1">
    <source>
        <dbReference type="ARBA" id="ARBA00001962"/>
    </source>
</evidence>
<dbReference type="Gene3D" id="1.20.1090.10">
    <property type="entry name" value="Dehydroquinate synthase-like - alpha domain"/>
    <property type="match status" value="1"/>
</dbReference>
<evidence type="ECO:0000256" key="3">
    <source>
        <dbReference type="ARBA" id="ARBA00023002"/>
    </source>
</evidence>
<reference evidence="7 8" key="1">
    <citation type="submission" date="2019-01" db="EMBL/GenBank/DDBJ databases">
        <title>Lacunisphaera sp. strain TWA-58.</title>
        <authorList>
            <person name="Chen W.-M."/>
        </authorList>
    </citation>
    <scope>NUCLEOTIDE SEQUENCE [LARGE SCALE GENOMIC DNA]</scope>
    <source>
        <strain evidence="7 8">TWA-58</strain>
    </source>
</reference>
<gene>
    <name evidence="7" type="ORF">ESB00_18285</name>
</gene>
<keyword evidence="3" id="KW-0560">Oxidoreductase</keyword>
<sequence length="377" mass="38455">MIVPTAITLLQPPRIHFGAGCAVEACAALARAGHRRVFVITSPSVRTPADALASPLRAAGAAIETVTGVPPEPTLACCEQLRAAAKAFAPDLVLAVGGGSVLDVAKLVAALHDRAEPASAFYGVNVLAGRRTALACVPTTAGTGSEVSPNALLFDEAAVAKKAVISPALVPDVAIVDPSLMLSLPPALTATTGLDALTHCLETYANRAAHPAVDLHSLEGVRLIGAHLARSVADGSDLAARTAVALGSLYGGLGLGPVNTAGVHALAYPLGGEFHLAHGLSIALLLPHVVRFNLPALPARHAALADALGCATTADLPDRLQQLVAACGIDARLSAHGIPRDALPRMADAGIQVTRLLKNNPREVTRADALRIYEAAF</sequence>
<evidence type="ECO:0000256" key="2">
    <source>
        <dbReference type="ARBA" id="ARBA00007358"/>
    </source>
</evidence>
<comment type="similarity">
    <text evidence="2">Belongs to the iron-containing alcohol dehydrogenase family.</text>
</comment>